<dbReference type="GO" id="GO:0005524">
    <property type="term" value="F:ATP binding"/>
    <property type="evidence" value="ECO:0007669"/>
    <property type="project" value="UniProtKB-UniRule"/>
</dbReference>
<dbReference type="PROSITE" id="PS50862">
    <property type="entry name" value="AA_TRNA_LIGASE_II"/>
    <property type="match status" value="1"/>
</dbReference>
<dbReference type="InterPro" id="IPR012340">
    <property type="entry name" value="NA-bd_OB-fold"/>
</dbReference>
<dbReference type="Proteomes" id="UP000602050">
    <property type="component" value="Unassembled WGS sequence"/>
</dbReference>
<reference evidence="10" key="2">
    <citation type="submission" date="2020-09" db="EMBL/GenBank/DDBJ databases">
        <authorList>
            <person name="Sun Q."/>
            <person name="Zhou Y."/>
        </authorList>
    </citation>
    <scope>NUCLEOTIDE SEQUENCE</scope>
    <source>
        <strain evidence="10">CGMCC 1.12360</strain>
    </source>
</reference>
<evidence type="ECO:0000256" key="5">
    <source>
        <dbReference type="ARBA" id="ARBA00022840"/>
    </source>
</evidence>
<sequence length="431" mass="49394">MNKTTIAKAANYVGDTVTIGAWLTNKRSSGKIAFLQLRDGTGFMQGVVAKNNVSEEIFQLAKTMTQETSMYITGKIVEDKRSPLGYEMQVSDIEVIHEAEDYPITPKEHGIEFLMDHRHLWLRSKKQHAVMKIRNEIIRATYQFFNDNDFVKIDPPILTASSAEGTTELFHTKYFDEEAYLSQSGQLYMEAAAMAFGKVFSFGPTFRAEKSKTRRHLIEFWMIEPEMAFTDHEESLKVQEEYVSFIVQSVLKNCKLELETLGRDVSKLEKVKTPFPRITYDEAIALLKEKGFYDIEWGEDFGAPHETAIAESFDKPVFITHYPTKIKAFYMKPDPNRPEVVLCADLIAPEGYGEIIGGSQRIDDLELMKQRYEEHGLTGEAYQWYLELCKYGSVPHSGFGLGLERTVAWISGVEHVRETIPFPRLLNRLYP</sequence>
<comment type="similarity">
    <text evidence="1 8">Belongs to the class-II aminoacyl-tRNA synthetase family.</text>
</comment>
<keyword evidence="2 8" id="KW-0963">Cytoplasm</keyword>
<dbReference type="InterPro" id="IPR045864">
    <property type="entry name" value="aa-tRNA-synth_II/BPL/LPL"/>
</dbReference>
<dbReference type="InterPro" id="IPR004365">
    <property type="entry name" value="NA-bd_OB_tRNA"/>
</dbReference>
<dbReference type="PRINTS" id="PR01042">
    <property type="entry name" value="TRNASYNTHASP"/>
</dbReference>
<dbReference type="CDD" id="cd04323">
    <property type="entry name" value="AsnRS_cyto_like_N"/>
    <property type="match status" value="1"/>
</dbReference>
<organism evidence="10 11">
    <name type="scientific">Compostibacillus humi</name>
    <dbReference type="NCBI Taxonomy" id="1245525"/>
    <lineage>
        <taxon>Bacteria</taxon>
        <taxon>Bacillati</taxon>
        <taxon>Bacillota</taxon>
        <taxon>Bacilli</taxon>
        <taxon>Bacillales</taxon>
        <taxon>Bacillaceae</taxon>
        <taxon>Compostibacillus</taxon>
    </lineage>
</organism>
<keyword evidence="4 8" id="KW-0547">Nucleotide-binding</keyword>
<comment type="caution">
    <text evidence="10">The sequence shown here is derived from an EMBL/GenBank/DDBJ whole genome shotgun (WGS) entry which is preliminary data.</text>
</comment>
<gene>
    <name evidence="8 10" type="primary">asnS</name>
    <name evidence="10" type="ORF">GCM10010978_17880</name>
</gene>
<dbReference type="NCBIfam" id="NF003037">
    <property type="entry name" value="PRK03932.1"/>
    <property type="match status" value="1"/>
</dbReference>
<dbReference type="GO" id="GO:0004816">
    <property type="term" value="F:asparagine-tRNA ligase activity"/>
    <property type="evidence" value="ECO:0007669"/>
    <property type="project" value="UniProtKB-UniRule"/>
</dbReference>
<dbReference type="PANTHER" id="PTHR22594:SF34">
    <property type="entry name" value="ASPARAGINE--TRNA LIGASE, MITOCHONDRIAL-RELATED"/>
    <property type="match status" value="1"/>
</dbReference>
<dbReference type="GO" id="GO:0140096">
    <property type="term" value="F:catalytic activity, acting on a protein"/>
    <property type="evidence" value="ECO:0007669"/>
    <property type="project" value="UniProtKB-ARBA"/>
</dbReference>
<dbReference type="GO" id="GO:0005737">
    <property type="term" value="C:cytoplasm"/>
    <property type="evidence" value="ECO:0007669"/>
    <property type="project" value="UniProtKB-SubCell"/>
</dbReference>
<evidence type="ECO:0000256" key="2">
    <source>
        <dbReference type="ARBA" id="ARBA00022490"/>
    </source>
</evidence>
<dbReference type="GO" id="GO:0016740">
    <property type="term" value="F:transferase activity"/>
    <property type="evidence" value="ECO:0007669"/>
    <property type="project" value="UniProtKB-ARBA"/>
</dbReference>
<dbReference type="CDD" id="cd00776">
    <property type="entry name" value="AsxRS_core"/>
    <property type="match status" value="1"/>
</dbReference>
<dbReference type="AlphaFoldDB" id="A0A8J2TMM8"/>
<dbReference type="NCBIfam" id="TIGR00457">
    <property type="entry name" value="asnS"/>
    <property type="match status" value="1"/>
</dbReference>
<dbReference type="EMBL" id="BMEV01000029">
    <property type="protein sequence ID" value="GFZ76527.1"/>
    <property type="molecule type" value="Genomic_DNA"/>
</dbReference>
<evidence type="ECO:0000256" key="3">
    <source>
        <dbReference type="ARBA" id="ARBA00022598"/>
    </source>
</evidence>
<evidence type="ECO:0000256" key="6">
    <source>
        <dbReference type="ARBA" id="ARBA00022917"/>
    </source>
</evidence>
<dbReference type="Gene3D" id="3.30.930.10">
    <property type="entry name" value="Bira Bifunctional Protein, Domain 2"/>
    <property type="match status" value="1"/>
</dbReference>
<evidence type="ECO:0000256" key="7">
    <source>
        <dbReference type="ARBA" id="ARBA00023146"/>
    </source>
</evidence>
<proteinExistence type="inferred from homology"/>
<evidence type="ECO:0000256" key="8">
    <source>
        <dbReference type="HAMAP-Rule" id="MF_00534"/>
    </source>
</evidence>
<protein>
    <recommendedName>
        <fullName evidence="8">Asparagine--tRNA ligase</fullName>
        <ecNumber evidence="8">6.1.1.22</ecNumber>
    </recommendedName>
    <alternativeName>
        <fullName evidence="8">Asparaginyl-tRNA synthetase</fullName>
        <shortName evidence="8">AsnRS</shortName>
    </alternativeName>
</protein>
<dbReference type="PANTHER" id="PTHR22594">
    <property type="entry name" value="ASPARTYL/LYSYL-TRNA SYNTHETASE"/>
    <property type="match status" value="1"/>
</dbReference>
<evidence type="ECO:0000259" key="9">
    <source>
        <dbReference type="PROSITE" id="PS50862"/>
    </source>
</evidence>
<dbReference type="GO" id="GO:0003676">
    <property type="term" value="F:nucleic acid binding"/>
    <property type="evidence" value="ECO:0007669"/>
    <property type="project" value="InterPro"/>
</dbReference>
<evidence type="ECO:0000256" key="1">
    <source>
        <dbReference type="ARBA" id="ARBA00008226"/>
    </source>
</evidence>
<comment type="subunit">
    <text evidence="8">Homodimer.</text>
</comment>
<dbReference type="SUPFAM" id="SSF55681">
    <property type="entry name" value="Class II aaRS and biotin synthetases"/>
    <property type="match status" value="1"/>
</dbReference>
<keyword evidence="5 8" id="KW-0067">ATP-binding</keyword>
<name>A0A8J2TMM8_9BACI</name>
<dbReference type="InterPro" id="IPR004364">
    <property type="entry name" value="Aa-tRNA-synt_II"/>
</dbReference>
<dbReference type="InterPro" id="IPR002312">
    <property type="entry name" value="Asp/Asn-tRNA-synth_IIb"/>
</dbReference>
<comment type="subcellular location">
    <subcellularLocation>
        <location evidence="8">Cytoplasm</location>
    </subcellularLocation>
</comment>
<accession>A0A8J2TMM8</accession>
<evidence type="ECO:0000313" key="10">
    <source>
        <dbReference type="EMBL" id="GFZ76527.1"/>
    </source>
</evidence>
<reference evidence="10" key="1">
    <citation type="journal article" date="2014" name="Int. J. Syst. Evol. Microbiol.">
        <title>Complete genome sequence of Corynebacterium casei LMG S-19264T (=DSM 44701T), isolated from a smear-ripened cheese.</title>
        <authorList>
            <consortium name="US DOE Joint Genome Institute (JGI-PGF)"/>
            <person name="Walter F."/>
            <person name="Albersmeier A."/>
            <person name="Kalinowski J."/>
            <person name="Ruckert C."/>
        </authorList>
    </citation>
    <scope>NUCLEOTIDE SEQUENCE</scope>
    <source>
        <strain evidence="10">CGMCC 1.12360</strain>
    </source>
</reference>
<dbReference type="InterPro" id="IPR006195">
    <property type="entry name" value="aa-tRNA-synth_II"/>
</dbReference>
<dbReference type="Pfam" id="PF00152">
    <property type="entry name" value="tRNA-synt_2"/>
    <property type="match status" value="1"/>
</dbReference>
<keyword evidence="7 8" id="KW-0030">Aminoacyl-tRNA synthetase</keyword>
<keyword evidence="3 8" id="KW-0436">Ligase</keyword>
<dbReference type="NCBIfam" id="NF003483">
    <property type="entry name" value="PRK05159.1"/>
    <property type="match status" value="1"/>
</dbReference>
<evidence type="ECO:0000313" key="11">
    <source>
        <dbReference type="Proteomes" id="UP000602050"/>
    </source>
</evidence>
<dbReference type="InterPro" id="IPR004522">
    <property type="entry name" value="Asn-tRNA-ligase"/>
</dbReference>
<dbReference type="Pfam" id="PF01336">
    <property type="entry name" value="tRNA_anti-codon"/>
    <property type="match status" value="1"/>
</dbReference>
<dbReference type="EC" id="6.1.1.22" evidence="8"/>
<keyword evidence="11" id="KW-1185">Reference proteome</keyword>
<dbReference type="SUPFAM" id="SSF50249">
    <property type="entry name" value="Nucleic acid-binding proteins"/>
    <property type="match status" value="1"/>
</dbReference>
<dbReference type="GO" id="GO:0006421">
    <property type="term" value="P:asparaginyl-tRNA aminoacylation"/>
    <property type="evidence" value="ECO:0007669"/>
    <property type="project" value="UniProtKB-UniRule"/>
</dbReference>
<dbReference type="Gene3D" id="2.40.50.140">
    <property type="entry name" value="Nucleic acid-binding proteins"/>
    <property type="match status" value="1"/>
</dbReference>
<feature type="domain" description="Aminoacyl-transfer RNA synthetases class-II family profile" evidence="9">
    <location>
        <begin position="131"/>
        <end position="431"/>
    </location>
</feature>
<keyword evidence="6 8" id="KW-0648">Protein biosynthesis</keyword>
<dbReference type="RefSeq" id="WP_188392058.1">
    <property type="nucleotide sequence ID" value="NZ_BMEV01000029.1"/>
</dbReference>
<evidence type="ECO:0000256" key="4">
    <source>
        <dbReference type="ARBA" id="ARBA00022741"/>
    </source>
</evidence>
<comment type="catalytic activity">
    <reaction evidence="8">
        <text>tRNA(Asn) + L-asparagine + ATP = L-asparaginyl-tRNA(Asn) + AMP + diphosphate + H(+)</text>
        <dbReference type="Rhea" id="RHEA:11180"/>
        <dbReference type="Rhea" id="RHEA-COMP:9659"/>
        <dbReference type="Rhea" id="RHEA-COMP:9674"/>
        <dbReference type="ChEBI" id="CHEBI:15378"/>
        <dbReference type="ChEBI" id="CHEBI:30616"/>
        <dbReference type="ChEBI" id="CHEBI:33019"/>
        <dbReference type="ChEBI" id="CHEBI:58048"/>
        <dbReference type="ChEBI" id="CHEBI:78442"/>
        <dbReference type="ChEBI" id="CHEBI:78515"/>
        <dbReference type="ChEBI" id="CHEBI:456215"/>
        <dbReference type="EC" id="6.1.1.22"/>
    </reaction>
</comment>
<dbReference type="HAMAP" id="MF_00534">
    <property type="entry name" value="Asn_tRNA_synth"/>
    <property type="match status" value="1"/>
</dbReference>